<reference evidence="2 3" key="1">
    <citation type="journal article" date="2016" name="Proc. Natl. Acad. Sci. U.S.A.">
        <title>Lipid metabolic changes in an early divergent fungus govern the establishment of a mutualistic symbiosis with endobacteria.</title>
        <authorList>
            <person name="Lastovetsky O.A."/>
            <person name="Gaspar M.L."/>
            <person name="Mondo S.J."/>
            <person name="LaButti K.M."/>
            <person name="Sandor L."/>
            <person name="Grigoriev I.V."/>
            <person name="Henry S.A."/>
            <person name="Pawlowska T.E."/>
        </authorList>
    </citation>
    <scope>NUCLEOTIDE SEQUENCE [LARGE SCALE GENOMIC DNA]</scope>
    <source>
        <strain evidence="2 3">ATCC 11559</strain>
    </source>
</reference>
<organism evidence="2 3">
    <name type="scientific">Rhizopus microsporus</name>
    <dbReference type="NCBI Taxonomy" id="58291"/>
    <lineage>
        <taxon>Eukaryota</taxon>
        <taxon>Fungi</taxon>
        <taxon>Fungi incertae sedis</taxon>
        <taxon>Mucoromycota</taxon>
        <taxon>Mucoromycotina</taxon>
        <taxon>Mucoromycetes</taxon>
        <taxon>Mucorales</taxon>
        <taxon>Mucorineae</taxon>
        <taxon>Rhizopodaceae</taxon>
        <taxon>Rhizopus</taxon>
    </lineage>
</organism>
<evidence type="ECO:0000313" key="2">
    <source>
        <dbReference type="EMBL" id="ORE21633.1"/>
    </source>
</evidence>
<proteinExistence type="predicted"/>
<dbReference type="VEuPathDB" id="FungiDB:BCV72DRAFT_240124"/>
<dbReference type="OMA" id="AQHEMNT"/>
<name>A0A0A1NV02_RHIZD</name>
<dbReference type="Proteomes" id="UP000242381">
    <property type="component" value="Unassembled WGS sequence"/>
</dbReference>
<sequence>MTVLHHPPAKDSENGHTKANGKSQEHFIERVRSIPIVKDSVSMAHEMANKTLIGRWTLSTFQLATNDHVSNYYRQYLEPHLDRYGGRSLDYVQSKVPVINQPSSKVIEAIRQPVKEKVDTTLETVTYPAHVVAEKVNQRLGIVVDRLEDAADRYLPSSKESVRQASCENQAVRAYNVLLELSRRLTQTLPKTRQEAVDIASSNEYIQSILSQLQVAQDVLVQSFTMYGQLAQERLPPSVIARVQQTAELIHQYGQQLSTCVHPEWIKQHLSTAVASLQQQLDLTMTELARTDKTVIEKTRLFFKNIEDHLLPLIQSIQSQLLLLLKQSSHAKTE</sequence>
<feature type="region of interest" description="Disordered" evidence="1">
    <location>
        <begin position="1"/>
        <end position="24"/>
    </location>
</feature>
<evidence type="ECO:0000313" key="3">
    <source>
        <dbReference type="Proteomes" id="UP000242381"/>
    </source>
</evidence>
<dbReference type="EMBL" id="KV921276">
    <property type="protein sequence ID" value="ORE21633.1"/>
    <property type="molecule type" value="Genomic_DNA"/>
</dbReference>
<gene>
    <name evidence="2" type="ORF">BCV71DRAFT_260977</name>
</gene>
<evidence type="ECO:0008006" key="4">
    <source>
        <dbReference type="Google" id="ProtNLM"/>
    </source>
</evidence>
<protein>
    <recommendedName>
        <fullName evidence="4">Lipid droplet-associated perilipin protein</fullName>
    </recommendedName>
</protein>
<dbReference type="AlphaFoldDB" id="A0A0A1NV02"/>
<accession>A0A0A1NV02</accession>
<evidence type="ECO:0000256" key="1">
    <source>
        <dbReference type="SAM" id="MobiDB-lite"/>
    </source>
</evidence>